<gene>
    <name evidence="1" type="ORF">OIU85_022008</name>
</gene>
<evidence type="ECO:0000313" key="2">
    <source>
        <dbReference type="Proteomes" id="UP001151529"/>
    </source>
</evidence>
<dbReference type="EMBL" id="JAPFFL010000044">
    <property type="protein sequence ID" value="KAJ6670256.1"/>
    <property type="molecule type" value="Genomic_DNA"/>
</dbReference>
<dbReference type="Proteomes" id="UP001151529">
    <property type="component" value="Unassembled WGS sequence"/>
</dbReference>
<name>A0A9Q0NIK1_SALVM</name>
<keyword evidence="2" id="KW-1185">Reference proteome</keyword>
<sequence>MVEGKLEFSLFRRPSKHMEYYHLFEPKLIEKTPSFGQVQHQGKFTIDSAWDLLRHRQPINQTYRLLWFKGTCSPSLLYSLAGLARKGQFGVGSAPRHGIQWPNIKWGDLIQWSTSNISCKKKVSHMIARLTLSATVYYTWFERNNRIFNHVVKSTATLTDKIFQLVRLHLSTMKLSQGLPPDIRAQWGINED</sequence>
<proteinExistence type="predicted"/>
<dbReference type="AlphaFoldDB" id="A0A9Q0NIK1"/>
<comment type="caution">
    <text evidence="1">The sequence shown here is derived from an EMBL/GenBank/DDBJ whole genome shotgun (WGS) entry which is preliminary data.</text>
</comment>
<protein>
    <recommendedName>
        <fullName evidence="3">Reverse transcriptase zinc-binding domain-containing protein</fullName>
    </recommendedName>
</protein>
<accession>A0A9Q0NIK1</accession>
<dbReference type="OrthoDB" id="1743286at2759"/>
<evidence type="ECO:0008006" key="3">
    <source>
        <dbReference type="Google" id="ProtNLM"/>
    </source>
</evidence>
<evidence type="ECO:0000313" key="1">
    <source>
        <dbReference type="EMBL" id="KAJ6670256.1"/>
    </source>
</evidence>
<organism evidence="1 2">
    <name type="scientific">Salix viminalis</name>
    <name type="common">Common osier</name>
    <name type="synonym">Basket willow</name>
    <dbReference type="NCBI Taxonomy" id="40686"/>
    <lineage>
        <taxon>Eukaryota</taxon>
        <taxon>Viridiplantae</taxon>
        <taxon>Streptophyta</taxon>
        <taxon>Embryophyta</taxon>
        <taxon>Tracheophyta</taxon>
        <taxon>Spermatophyta</taxon>
        <taxon>Magnoliopsida</taxon>
        <taxon>eudicotyledons</taxon>
        <taxon>Gunneridae</taxon>
        <taxon>Pentapetalae</taxon>
        <taxon>rosids</taxon>
        <taxon>fabids</taxon>
        <taxon>Malpighiales</taxon>
        <taxon>Salicaceae</taxon>
        <taxon>Saliceae</taxon>
        <taxon>Salix</taxon>
    </lineage>
</organism>
<reference evidence="1 2" key="1">
    <citation type="journal article" date="2023" name="Int. J. Mol. Sci.">
        <title>De Novo Assembly and Annotation of 11 Diverse Shrub Willow (Salix) Genomes Reveals Novel Gene Organization in Sex-Linked Regions.</title>
        <authorList>
            <person name="Hyden B."/>
            <person name="Feng K."/>
            <person name="Yates T.B."/>
            <person name="Jawdy S."/>
            <person name="Cereghino C."/>
            <person name="Smart L.B."/>
            <person name="Muchero W."/>
        </authorList>
    </citation>
    <scope>NUCLEOTIDE SEQUENCE [LARGE SCALE GENOMIC DNA]</scope>
    <source>
        <tissue evidence="1">Shoot tip</tissue>
    </source>
</reference>